<evidence type="ECO:0000259" key="2">
    <source>
        <dbReference type="SMART" id="SM00287"/>
    </source>
</evidence>
<dbReference type="SUPFAM" id="SSF50044">
    <property type="entry name" value="SH3-domain"/>
    <property type="match status" value="1"/>
</dbReference>
<comment type="caution">
    <text evidence="3">The sequence shown here is derived from an EMBL/GenBank/DDBJ whole genome shotgun (WGS) entry which is preliminary data.</text>
</comment>
<dbReference type="Pfam" id="PF08239">
    <property type="entry name" value="SH3_3"/>
    <property type="match status" value="1"/>
</dbReference>
<dbReference type="SMART" id="SM00287">
    <property type="entry name" value="SH3b"/>
    <property type="match status" value="1"/>
</dbReference>
<proteinExistence type="predicted"/>
<evidence type="ECO:0000256" key="1">
    <source>
        <dbReference type="SAM" id="SignalP"/>
    </source>
</evidence>
<feature type="domain" description="SH3b" evidence="2">
    <location>
        <begin position="22"/>
        <end position="84"/>
    </location>
</feature>
<protein>
    <submittedName>
        <fullName evidence="3">SH3 domain-containing protein</fullName>
    </submittedName>
</protein>
<accession>A0A0U9HSX4</accession>
<reference evidence="4" key="1">
    <citation type="submission" date="2016-01" db="EMBL/GenBank/DDBJ databases">
        <title>Draft genome sequence of Thermodesulfovibrio aggregans strain TGE-P1.</title>
        <authorList>
            <person name="Sekiguchi Y."/>
            <person name="Ohashi A."/>
            <person name="Matsuura N."/>
            <person name="Tourlousse M.D."/>
        </authorList>
    </citation>
    <scope>NUCLEOTIDE SEQUENCE [LARGE SCALE GENOMIC DNA]</scope>
    <source>
        <strain evidence="4">TGE-P1</strain>
    </source>
</reference>
<dbReference type="STRING" id="86166.TAGGR_2122"/>
<keyword evidence="1" id="KW-0732">Signal</keyword>
<name>A0A0U9HSX4_9BACT</name>
<organism evidence="3 4">
    <name type="scientific">Thermodesulfovibrio aggregans</name>
    <dbReference type="NCBI Taxonomy" id="86166"/>
    <lineage>
        <taxon>Bacteria</taxon>
        <taxon>Pseudomonadati</taxon>
        <taxon>Nitrospirota</taxon>
        <taxon>Thermodesulfovibrionia</taxon>
        <taxon>Thermodesulfovibrionales</taxon>
        <taxon>Thermodesulfovibrionaceae</taxon>
        <taxon>Thermodesulfovibrio</taxon>
    </lineage>
</organism>
<dbReference type="Gene3D" id="2.30.30.40">
    <property type="entry name" value="SH3 Domains"/>
    <property type="match status" value="1"/>
</dbReference>
<evidence type="ECO:0000313" key="4">
    <source>
        <dbReference type="Proteomes" id="UP000054976"/>
    </source>
</evidence>
<dbReference type="EMBL" id="BCNO01000002">
    <property type="protein sequence ID" value="GAQ95234.1"/>
    <property type="molecule type" value="Genomic_DNA"/>
</dbReference>
<feature type="chain" id="PRO_5006865066" evidence="1">
    <location>
        <begin position="23"/>
        <end position="155"/>
    </location>
</feature>
<keyword evidence="4" id="KW-1185">Reference proteome</keyword>
<feature type="signal peptide" evidence="1">
    <location>
        <begin position="1"/>
        <end position="22"/>
    </location>
</feature>
<evidence type="ECO:0000313" key="3">
    <source>
        <dbReference type="EMBL" id="GAQ95234.1"/>
    </source>
</evidence>
<dbReference type="InterPro" id="IPR003646">
    <property type="entry name" value="SH3-like_bac-type"/>
</dbReference>
<sequence length="155" mass="17756">MMIKLIFKIAVLIFIFSNLSWAETVTVITKENAIRESPRFFSPVKAYVKYGDILNVINKEKDWYRVKFKNTSGYIHKTAVEKRTLSTYGVSTSSQTPSEGEITLAGKGFNPQVEKEYRTKNPMIPYKVVDRIESYRISENEIISFIKSGGLSEPQ</sequence>
<gene>
    <name evidence="3" type="ORF">TAGGR_2122</name>
</gene>
<dbReference type="Proteomes" id="UP000054976">
    <property type="component" value="Unassembled WGS sequence"/>
</dbReference>
<dbReference type="InterPro" id="IPR036028">
    <property type="entry name" value="SH3-like_dom_sf"/>
</dbReference>
<dbReference type="AlphaFoldDB" id="A0A0U9HSX4"/>